<evidence type="ECO:0000256" key="7">
    <source>
        <dbReference type="ARBA" id="ARBA00022840"/>
    </source>
</evidence>
<evidence type="ECO:0000256" key="12">
    <source>
        <dbReference type="ARBA" id="ARBA00034617"/>
    </source>
</evidence>
<dbReference type="PROSITE" id="PS51194">
    <property type="entry name" value="HELICASE_CTER"/>
    <property type="match status" value="1"/>
</dbReference>
<dbReference type="Gene3D" id="3.40.50.300">
    <property type="entry name" value="P-loop containing nucleotide triphosphate hydrolases"/>
    <property type="match status" value="2"/>
</dbReference>
<evidence type="ECO:0000259" key="16">
    <source>
        <dbReference type="PROSITE" id="PS51192"/>
    </source>
</evidence>
<dbReference type="GO" id="GO:0000112">
    <property type="term" value="C:nucleotide-excision repair factor 3 complex"/>
    <property type="evidence" value="ECO:0007669"/>
    <property type="project" value="TreeGrafter"/>
</dbReference>
<comment type="subcellular location">
    <subcellularLocation>
        <location evidence="1">Nucleus</location>
    </subcellularLocation>
</comment>
<keyword evidence="8" id="KW-0238">DNA-binding</keyword>
<evidence type="ECO:0000256" key="4">
    <source>
        <dbReference type="ARBA" id="ARBA00022763"/>
    </source>
</evidence>
<dbReference type="InterPro" id="IPR014001">
    <property type="entry name" value="Helicase_ATP-bd"/>
</dbReference>
<evidence type="ECO:0000313" key="19">
    <source>
        <dbReference type="Proteomes" id="UP001182556"/>
    </source>
</evidence>
<feature type="domain" description="Helicase C-terminal" evidence="17">
    <location>
        <begin position="557"/>
        <end position="718"/>
    </location>
</feature>
<evidence type="ECO:0000313" key="18">
    <source>
        <dbReference type="EMBL" id="KAK1923035.1"/>
    </source>
</evidence>
<dbReference type="InterPro" id="IPR001161">
    <property type="entry name" value="XPB/Ssl2"/>
</dbReference>
<feature type="compositionally biased region" description="Basic and acidic residues" evidence="15">
    <location>
        <begin position="794"/>
        <end position="810"/>
    </location>
</feature>
<feature type="domain" description="Helicase ATP-binding" evidence="16">
    <location>
        <begin position="341"/>
        <end position="503"/>
    </location>
</feature>
<dbReference type="GO" id="GO:0005675">
    <property type="term" value="C:transcription factor TFIIH holo complex"/>
    <property type="evidence" value="ECO:0007669"/>
    <property type="project" value="TreeGrafter"/>
</dbReference>
<dbReference type="EMBL" id="JAODAN010000007">
    <property type="protein sequence ID" value="KAK1923035.1"/>
    <property type="molecule type" value="Genomic_DNA"/>
</dbReference>
<dbReference type="AlphaFoldDB" id="A0AAD9FKU7"/>
<keyword evidence="19" id="KW-1185">Reference proteome</keyword>
<reference evidence="18" key="1">
    <citation type="submission" date="2023-02" db="EMBL/GenBank/DDBJ databases">
        <title>Identification and recombinant expression of a fungal hydrolase from Papiliotrema laurentii that hydrolyzes apple cutin and clears colloidal polyester polyurethane.</title>
        <authorList>
            <consortium name="DOE Joint Genome Institute"/>
            <person name="Roman V.A."/>
            <person name="Bojanowski C."/>
            <person name="Crable B.R."/>
            <person name="Wagner D.N."/>
            <person name="Hung C.S."/>
            <person name="Nadeau L.J."/>
            <person name="Schratz L."/>
            <person name="Haridas S."/>
            <person name="Pangilinan J."/>
            <person name="Lipzen A."/>
            <person name="Na H."/>
            <person name="Yan M."/>
            <person name="Ng V."/>
            <person name="Grigoriev I.V."/>
            <person name="Spatafora J.W."/>
            <person name="Barlow D."/>
            <person name="Biffinger J."/>
            <person name="Kelley-Loughnane N."/>
            <person name="Varaljay V.A."/>
            <person name="Crookes-Goodson W.J."/>
        </authorList>
    </citation>
    <scope>NUCLEOTIDE SEQUENCE</scope>
    <source>
        <strain evidence="18">5307AH</strain>
    </source>
</reference>
<keyword evidence="5 18" id="KW-0378">Hydrolase</keyword>
<evidence type="ECO:0000256" key="5">
    <source>
        <dbReference type="ARBA" id="ARBA00022801"/>
    </source>
</evidence>
<dbReference type="InterPro" id="IPR027417">
    <property type="entry name" value="P-loop_NTPase"/>
</dbReference>
<evidence type="ECO:0000256" key="2">
    <source>
        <dbReference type="ARBA" id="ARBA00006637"/>
    </source>
</evidence>
<dbReference type="InterPro" id="IPR032830">
    <property type="entry name" value="XPB/Ssl2_N"/>
</dbReference>
<dbReference type="EC" id="5.6.2.4" evidence="13"/>
<dbReference type="PROSITE" id="PS51192">
    <property type="entry name" value="HELICASE_ATP_BIND_1"/>
    <property type="match status" value="1"/>
</dbReference>
<gene>
    <name evidence="18" type="ORF">DB88DRAFT_493533</name>
</gene>
<dbReference type="Pfam" id="PF04851">
    <property type="entry name" value="ResIII"/>
    <property type="match status" value="1"/>
</dbReference>
<evidence type="ECO:0000256" key="9">
    <source>
        <dbReference type="ARBA" id="ARBA00023204"/>
    </source>
</evidence>
<dbReference type="FunFam" id="3.40.50.300:FF:000077">
    <property type="entry name" value="Probable DNA repair helicase RAD25"/>
    <property type="match status" value="1"/>
</dbReference>
<keyword evidence="9" id="KW-0234">DNA repair</keyword>
<keyword evidence="7" id="KW-0067">ATP-binding</keyword>
<evidence type="ECO:0000256" key="10">
    <source>
        <dbReference type="ARBA" id="ARBA00023235"/>
    </source>
</evidence>
<comment type="similarity">
    <text evidence="2">Belongs to the helicase family. RAD25/XPB subfamily.</text>
</comment>
<evidence type="ECO:0000256" key="6">
    <source>
        <dbReference type="ARBA" id="ARBA00022806"/>
    </source>
</evidence>
<sequence>MSRSESPASSLDFYDSDPSSEEEYRPRKSTKRGGAVVAVPQKSLKVTLNLKSARQAAPAVPGLDEGDDFDEEDYAVVGRRVIDLSAQELVRDHEIRPLWVDEEGNIILEAFAALAPRAQDFLIAIAEPVSRPSLIHEYRITKPSLHAAMSVGLETNDIIQVLGRLSKIPLPAKLQRRIADWTSSYGKIRLVLKHNRYFLESVDQKFLVPLMNDPVIAGCRVEKQDEEGQQVHGLEKGTAPSKDLIIPGGAESRGEVRHENDIIGAVIGLDRADEMEDDETTWSFEVAADKMEVVRRQCKAIDLPALEEYDFRNDTINPNLDIQLKPMTVIRPYQETSLAKMFGNGRARSGIIVLPCGAGKTLVGITAACTIKKSTLVLCTSAVSVQQWKQQFLHFSNISERQICAFTQNEKEQFSTSAGIVVSTYSMIAHTGKRAHDAQKMMDFLRKQEWGFLLLDEVHVVPAEMFRKCVNGFRVHAKLGLTATLVREDDKIGDLGYLIGPKLYEANWMDLAKNGHIATVQCAEVWCPMTPEFYREYLRTPSRKRILLHAMNPNKIQACQFLINYHESRGDKVIVFSDNVYALEAYAIKLQRPFIHGGTAENERIRILARFQVDPKINTIFLSKVGDTSIDLPEATCLIQISSHFGSRRQEAQRLGRILRAKRRNDEGFNAFFYSLVSKDTQEMYYSSKRQGFLIDQGYAFKVITELHGIDQMEDLVFKTRAAQISLLEEVLNAGDNAAETHDHYMKLNNGRHLHKPGANQPTYSTPAGGVPAAQRFNASLEHLSGGQNLSYQESHKSVNKELSREERQTKKQKSNEPGLIGRERAKMKAANKRAAGK</sequence>
<evidence type="ECO:0000256" key="1">
    <source>
        <dbReference type="ARBA" id="ARBA00004123"/>
    </source>
</evidence>
<dbReference type="CDD" id="cd18029">
    <property type="entry name" value="DEXHc_XPB"/>
    <property type="match status" value="1"/>
</dbReference>
<feature type="compositionally biased region" description="Basic residues" evidence="15">
    <location>
        <begin position="828"/>
        <end position="838"/>
    </location>
</feature>
<dbReference type="SUPFAM" id="SSF52540">
    <property type="entry name" value="P-loop containing nucleoside triphosphate hydrolases"/>
    <property type="match status" value="2"/>
</dbReference>
<evidence type="ECO:0000256" key="15">
    <source>
        <dbReference type="SAM" id="MobiDB-lite"/>
    </source>
</evidence>
<feature type="region of interest" description="Disordered" evidence="15">
    <location>
        <begin position="785"/>
        <end position="838"/>
    </location>
</feature>
<dbReference type="FunFam" id="3.40.50.300:FF:000117">
    <property type="entry name" value="Putative DNA repair helicase rad25"/>
    <property type="match status" value="1"/>
</dbReference>
<protein>
    <recommendedName>
        <fullName evidence="13">DNA 3'-5' helicase</fullName>
        <ecNumber evidence="13">5.6.2.4</ecNumber>
    </recommendedName>
</protein>
<comment type="catalytic activity">
    <reaction evidence="14">
        <text>ATP + H2O = ADP + phosphate + H(+)</text>
        <dbReference type="Rhea" id="RHEA:13065"/>
        <dbReference type="ChEBI" id="CHEBI:15377"/>
        <dbReference type="ChEBI" id="CHEBI:15378"/>
        <dbReference type="ChEBI" id="CHEBI:30616"/>
        <dbReference type="ChEBI" id="CHEBI:43474"/>
        <dbReference type="ChEBI" id="CHEBI:456216"/>
        <dbReference type="EC" id="5.6.2.4"/>
    </reaction>
</comment>
<dbReference type="InterPro" id="IPR050615">
    <property type="entry name" value="ATP-dep_DNA_Helicase"/>
</dbReference>
<dbReference type="InterPro" id="IPR032438">
    <property type="entry name" value="ERCC3_RAD25_C"/>
</dbReference>
<dbReference type="GO" id="GO:0006289">
    <property type="term" value="P:nucleotide-excision repair"/>
    <property type="evidence" value="ECO:0007669"/>
    <property type="project" value="InterPro"/>
</dbReference>
<dbReference type="Pfam" id="PF16203">
    <property type="entry name" value="ERCC3_RAD25_C"/>
    <property type="match status" value="1"/>
</dbReference>
<organism evidence="18 19">
    <name type="scientific">Papiliotrema laurentii</name>
    <name type="common">Cryptococcus laurentii</name>
    <dbReference type="NCBI Taxonomy" id="5418"/>
    <lineage>
        <taxon>Eukaryota</taxon>
        <taxon>Fungi</taxon>
        <taxon>Dikarya</taxon>
        <taxon>Basidiomycota</taxon>
        <taxon>Agaricomycotina</taxon>
        <taxon>Tremellomycetes</taxon>
        <taxon>Tremellales</taxon>
        <taxon>Rhynchogastremaceae</taxon>
        <taxon>Papiliotrema</taxon>
    </lineage>
</organism>
<dbReference type="GO" id="GO:0097550">
    <property type="term" value="C:transcription preinitiation complex"/>
    <property type="evidence" value="ECO:0007669"/>
    <property type="project" value="TreeGrafter"/>
</dbReference>
<dbReference type="GO" id="GO:0003677">
    <property type="term" value="F:DNA binding"/>
    <property type="evidence" value="ECO:0007669"/>
    <property type="project" value="UniProtKB-KW"/>
</dbReference>
<evidence type="ECO:0000256" key="13">
    <source>
        <dbReference type="ARBA" id="ARBA00034808"/>
    </source>
</evidence>
<dbReference type="PANTHER" id="PTHR11274:SF0">
    <property type="entry name" value="GENERAL TRANSCRIPTION AND DNA REPAIR FACTOR IIH HELICASE SUBUNIT XPB"/>
    <property type="match status" value="1"/>
</dbReference>
<dbReference type="NCBIfam" id="TIGR00603">
    <property type="entry name" value="rad25"/>
    <property type="match status" value="1"/>
</dbReference>
<dbReference type="GO" id="GO:0005524">
    <property type="term" value="F:ATP binding"/>
    <property type="evidence" value="ECO:0007669"/>
    <property type="project" value="UniProtKB-KW"/>
</dbReference>
<dbReference type="GO" id="GO:0016787">
    <property type="term" value="F:hydrolase activity"/>
    <property type="evidence" value="ECO:0007669"/>
    <property type="project" value="UniProtKB-KW"/>
</dbReference>
<dbReference type="SMART" id="SM00487">
    <property type="entry name" value="DEXDc"/>
    <property type="match status" value="1"/>
</dbReference>
<dbReference type="InterPro" id="IPR006935">
    <property type="entry name" value="Helicase/UvrB_N"/>
</dbReference>
<dbReference type="SMART" id="SM00490">
    <property type="entry name" value="HELICc"/>
    <property type="match status" value="1"/>
</dbReference>
<dbReference type="GO" id="GO:0043138">
    <property type="term" value="F:3'-5' DNA helicase activity"/>
    <property type="evidence" value="ECO:0007669"/>
    <property type="project" value="UniProtKB-EC"/>
</dbReference>
<keyword evidence="10" id="KW-0413">Isomerase</keyword>
<dbReference type="Proteomes" id="UP001182556">
    <property type="component" value="Unassembled WGS sequence"/>
</dbReference>
<keyword evidence="11" id="KW-0539">Nucleus</keyword>
<accession>A0AAD9FKU7</accession>
<feature type="region of interest" description="Disordered" evidence="15">
    <location>
        <begin position="751"/>
        <end position="772"/>
    </location>
</feature>
<comment type="caution">
    <text evidence="18">The sequence shown here is derived from an EMBL/GenBank/DDBJ whole genome shotgun (WGS) entry which is preliminary data.</text>
</comment>
<dbReference type="InterPro" id="IPR001650">
    <property type="entry name" value="Helicase_C-like"/>
</dbReference>
<name>A0AAD9FKU7_PAPLA</name>
<evidence type="ECO:0000256" key="11">
    <source>
        <dbReference type="ARBA" id="ARBA00023242"/>
    </source>
</evidence>
<proteinExistence type="inferred from homology"/>
<dbReference type="CDD" id="cd18789">
    <property type="entry name" value="SF2_C_XPB"/>
    <property type="match status" value="1"/>
</dbReference>
<evidence type="ECO:0000256" key="3">
    <source>
        <dbReference type="ARBA" id="ARBA00022741"/>
    </source>
</evidence>
<keyword evidence="3" id="KW-0547">Nucleotide-binding</keyword>
<dbReference type="GO" id="GO:0006367">
    <property type="term" value="P:transcription initiation at RNA polymerase II promoter"/>
    <property type="evidence" value="ECO:0007669"/>
    <property type="project" value="InterPro"/>
</dbReference>
<feature type="region of interest" description="Disordered" evidence="15">
    <location>
        <begin position="1"/>
        <end position="35"/>
    </location>
</feature>
<dbReference type="PRINTS" id="PR00851">
    <property type="entry name" value="XRODRMPGMNTB"/>
</dbReference>
<evidence type="ECO:0000259" key="17">
    <source>
        <dbReference type="PROSITE" id="PS51194"/>
    </source>
</evidence>
<dbReference type="Pfam" id="PF13625">
    <property type="entry name" value="Helicase_C_3"/>
    <property type="match status" value="1"/>
</dbReference>
<keyword evidence="4" id="KW-0227">DNA damage</keyword>
<evidence type="ECO:0000256" key="14">
    <source>
        <dbReference type="ARBA" id="ARBA00048988"/>
    </source>
</evidence>
<dbReference type="PANTHER" id="PTHR11274">
    <property type="entry name" value="RAD25/XP-B DNA REPAIR HELICASE"/>
    <property type="match status" value="1"/>
</dbReference>
<keyword evidence="6" id="KW-0347">Helicase</keyword>
<evidence type="ECO:0000256" key="8">
    <source>
        <dbReference type="ARBA" id="ARBA00023125"/>
    </source>
</evidence>
<comment type="catalytic activity">
    <reaction evidence="12">
        <text>Couples ATP hydrolysis with the unwinding of duplex DNA by translocating in the 3'-5' direction.</text>
        <dbReference type="EC" id="5.6.2.4"/>
    </reaction>
</comment>